<reference evidence="8" key="1">
    <citation type="submission" date="2009-09" db="EMBL/GenBank/DDBJ databases">
        <title>The complete chromosome of Sebaldella termitidis ATCC 33386.</title>
        <authorList>
            <consortium name="US DOE Joint Genome Institute (JGI-PGF)"/>
            <person name="Lucas S."/>
            <person name="Copeland A."/>
            <person name="Lapidus A."/>
            <person name="Glavina del Rio T."/>
            <person name="Dalin E."/>
            <person name="Tice H."/>
            <person name="Bruce D."/>
            <person name="Goodwin L."/>
            <person name="Pitluck S."/>
            <person name="Kyrpides N."/>
            <person name="Mavromatis K."/>
            <person name="Ivanova N."/>
            <person name="Mikhailova N."/>
            <person name="Sims D."/>
            <person name="Meincke L."/>
            <person name="Brettin T."/>
            <person name="Detter J.C."/>
            <person name="Han C."/>
            <person name="Larimer F."/>
            <person name="Land M."/>
            <person name="Hauser L."/>
            <person name="Markowitz V."/>
            <person name="Cheng J.F."/>
            <person name="Hugenholtz P."/>
            <person name="Woyke T."/>
            <person name="Wu D."/>
            <person name="Eisen J.A."/>
        </authorList>
    </citation>
    <scope>NUCLEOTIDE SEQUENCE [LARGE SCALE GENOMIC DNA]</scope>
    <source>
        <strain evidence="8">ATCC 33386 / NCTC 11300</strain>
    </source>
</reference>
<feature type="transmembrane region" description="Helical" evidence="6">
    <location>
        <begin position="12"/>
        <end position="31"/>
    </location>
</feature>
<keyword evidence="8" id="KW-1185">Reference proteome</keyword>
<dbReference type="GO" id="GO:0005886">
    <property type="term" value="C:plasma membrane"/>
    <property type="evidence" value="ECO:0007669"/>
    <property type="project" value="UniProtKB-SubCell"/>
</dbReference>
<feature type="transmembrane region" description="Helical" evidence="6">
    <location>
        <begin position="121"/>
        <end position="138"/>
    </location>
</feature>
<organism evidence="7 8">
    <name type="scientific">Sebaldella termitidis (strain ATCC 33386 / NCTC 11300)</name>
    <dbReference type="NCBI Taxonomy" id="526218"/>
    <lineage>
        <taxon>Bacteria</taxon>
        <taxon>Fusobacteriati</taxon>
        <taxon>Fusobacteriota</taxon>
        <taxon>Fusobacteriia</taxon>
        <taxon>Fusobacteriales</taxon>
        <taxon>Leptotrichiaceae</taxon>
        <taxon>Sebaldella</taxon>
    </lineage>
</organism>
<keyword evidence="4 6" id="KW-1133">Transmembrane helix</keyword>
<dbReference type="Proteomes" id="UP000000845">
    <property type="component" value="Chromosome"/>
</dbReference>
<evidence type="ECO:0000256" key="5">
    <source>
        <dbReference type="ARBA" id="ARBA00023136"/>
    </source>
</evidence>
<feature type="transmembrane region" description="Helical" evidence="6">
    <location>
        <begin position="91"/>
        <end position="114"/>
    </location>
</feature>
<dbReference type="CDD" id="cd06579">
    <property type="entry name" value="TM_PBP1_transp_AraH_like"/>
    <property type="match status" value="1"/>
</dbReference>
<proteinExistence type="predicted"/>
<reference evidence="7 8" key="2">
    <citation type="journal article" date="2010" name="Stand. Genomic Sci.">
        <title>Complete genome sequence of Sebaldella termitidis type strain (NCTC 11300).</title>
        <authorList>
            <person name="Harmon-Smith M."/>
            <person name="Celia L."/>
            <person name="Chertkov O."/>
            <person name="Lapidus A."/>
            <person name="Copeland A."/>
            <person name="Glavina Del Rio T."/>
            <person name="Nolan M."/>
            <person name="Lucas S."/>
            <person name="Tice H."/>
            <person name="Cheng J.F."/>
            <person name="Han C."/>
            <person name="Detter J.C."/>
            <person name="Bruce D."/>
            <person name="Goodwin L."/>
            <person name="Pitluck S."/>
            <person name="Pati A."/>
            <person name="Liolios K."/>
            <person name="Ivanova N."/>
            <person name="Mavromatis K."/>
            <person name="Mikhailova N."/>
            <person name="Chen A."/>
            <person name="Palaniappan K."/>
            <person name="Land M."/>
            <person name="Hauser L."/>
            <person name="Chang Y.J."/>
            <person name="Jeffries C.D."/>
            <person name="Brettin T."/>
            <person name="Goker M."/>
            <person name="Beck B."/>
            <person name="Bristow J."/>
            <person name="Eisen J.A."/>
            <person name="Markowitz V."/>
            <person name="Hugenholtz P."/>
            <person name="Kyrpides N.C."/>
            <person name="Klenk H.P."/>
            <person name="Chen F."/>
        </authorList>
    </citation>
    <scope>NUCLEOTIDE SEQUENCE [LARGE SCALE GENOMIC DNA]</scope>
    <source>
        <strain evidence="8">ATCC 33386 / NCTC 11300</strain>
    </source>
</reference>
<evidence type="ECO:0000313" key="7">
    <source>
        <dbReference type="EMBL" id="ACZ10288.1"/>
    </source>
</evidence>
<evidence type="ECO:0000256" key="1">
    <source>
        <dbReference type="ARBA" id="ARBA00004651"/>
    </source>
</evidence>
<keyword evidence="3 6" id="KW-0812">Transmembrane</keyword>
<dbReference type="AlphaFoldDB" id="D1AQM8"/>
<keyword evidence="5 6" id="KW-0472">Membrane</keyword>
<gene>
    <name evidence="7" type="ordered locus">Sterm_3449</name>
</gene>
<dbReference type="RefSeq" id="WP_012862870.1">
    <property type="nucleotide sequence ID" value="NC_013517.1"/>
</dbReference>
<dbReference type="InterPro" id="IPR001851">
    <property type="entry name" value="ABC_transp_permease"/>
</dbReference>
<dbReference type="KEGG" id="str:Sterm_3449"/>
<evidence type="ECO:0000256" key="4">
    <source>
        <dbReference type="ARBA" id="ARBA00022989"/>
    </source>
</evidence>
<feature type="transmembrane region" description="Helical" evidence="6">
    <location>
        <begin position="43"/>
        <end position="61"/>
    </location>
</feature>
<dbReference type="STRING" id="526218.Sterm_3449"/>
<feature type="transmembrane region" description="Helical" evidence="6">
    <location>
        <begin position="211"/>
        <end position="230"/>
    </location>
</feature>
<evidence type="ECO:0000256" key="6">
    <source>
        <dbReference type="SAM" id="Phobius"/>
    </source>
</evidence>
<protein>
    <submittedName>
        <fullName evidence="7">Inner-membrane translocator</fullName>
    </submittedName>
</protein>
<dbReference type="EMBL" id="CP001739">
    <property type="protein sequence ID" value="ACZ10288.1"/>
    <property type="molecule type" value="Genomic_DNA"/>
</dbReference>
<dbReference type="Pfam" id="PF02653">
    <property type="entry name" value="BPD_transp_2"/>
    <property type="match status" value="1"/>
</dbReference>
<comment type="subcellular location">
    <subcellularLocation>
        <location evidence="1">Cell membrane</location>
        <topology evidence="1">Multi-pass membrane protein</topology>
    </subcellularLocation>
</comment>
<evidence type="ECO:0000256" key="3">
    <source>
        <dbReference type="ARBA" id="ARBA00022692"/>
    </source>
</evidence>
<keyword evidence="2" id="KW-1003">Cell membrane</keyword>
<name>D1AQM8_SEBTE</name>
<dbReference type="eggNOG" id="COG1172">
    <property type="taxonomic scope" value="Bacteria"/>
</dbReference>
<sequence length="314" mass="32860">MKLKAMHKINFKDYGVIIGFLILCTIISFATPNFLTKTNILNLLRQSSIIGIIATGMTFVVISGNFDLSVGAIAALSGAITMTFLSGGQNLFLAILVSLSVGALIGAVSGVLVAKVNIPSLIATMGMVTITRGILLLYTGGYPVSGFNNVLSAIGNDYFLGIPIPVIVFFTGIILSFIVLSYTKFGRYVFAVGGNEGAARLSGINVDKYKILVFIINGCFAALAGIILVSRLGTATPVAGEGYELDAIASAVIGGTSVSGGEGNILMTIIGVLLISVISNSFNLLGVNIYFQYIFKGLIILAAVGLDSYSKRKK</sequence>
<dbReference type="GO" id="GO:0022857">
    <property type="term" value="F:transmembrane transporter activity"/>
    <property type="evidence" value="ECO:0007669"/>
    <property type="project" value="InterPro"/>
</dbReference>
<accession>D1AQM8</accession>
<dbReference type="PANTHER" id="PTHR32196">
    <property type="entry name" value="ABC TRANSPORTER PERMEASE PROTEIN YPHD-RELATED-RELATED"/>
    <property type="match status" value="1"/>
</dbReference>
<feature type="transmembrane region" description="Helical" evidence="6">
    <location>
        <begin position="158"/>
        <end position="180"/>
    </location>
</feature>
<evidence type="ECO:0000256" key="2">
    <source>
        <dbReference type="ARBA" id="ARBA00022475"/>
    </source>
</evidence>
<evidence type="ECO:0000313" key="8">
    <source>
        <dbReference type="Proteomes" id="UP000000845"/>
    </source>
</evidence>
<feature type="transmembrane region" description="Helical" evidence="6">
    <location>
        <begin position="265"/>
        <end position="284"/>
    </location>
</feature>
<dbReference type="HOGENOM" id="CLU_028880_2_2_0"/>